<name>A0A4Z2GQB4_9TELE</name>
<feature type="region of interest" description="Disordered" evidence="1">
    <location>
        <begin position="1"/>
        <end position="50"/>
    </location>
</feature>
<keyword evidence="3" id="KW-1185">Reference proteome</keyword>
<reference evidence="2 3" key="1">
    <citation type="submission" date="2019-03" db="EMBL/GenBank/DDBJ databases">
        <title>First draft genome of Liparis tanakae, snailfish: a comprehensive survey of snailfish specific genes.</title>
        <authorList>
            <person name="Kim W."/>
            <person name="Song I."/>
            <person name="Jeong J.-H."/>
            <person name="Kim D."/>
            <person name="Kim S."/>
            <person name="Ryu S."/>
            <person name="Song J.Y."/>
            <person name="Lee S.K."/>
        </authorList>
    </citation>
    <scope>NUCLEOTIDE SEQUENCE [LARGE SCALE GENOMIC DNA]</scope>
    <source>
        <tissue evidence="2">Muscle</tissue>
    </source>
</reference>
<accession>A0A4Z2GQB4</accession>
<gene>
    <name evidence="2" type="ORF">EYF80_034831</name>
</gene>
<protein>
    <submittedName>
        <fullName evidence="2">Uncharacterized protein</fullName>
    </submittedName>
</protein>
<comment type="caution">
    <text evidence="2">The sequence shown here is derived from an EMBL/GenBank/DDBJ whole genome shotgun (WGS) entry which is preliminary data.</text>
</comment>
<sequence>MEARYSPRGEAQSAARRLSASCLDSGPAGCGRHRGPEASSQGSETERRPRLGGGLLCYITAVAGLLPPTAPIDCRLHRHWDYGG</sequence>
<dbReference type="Proteomes" id="UP000314294">
    <property type="component" value="Unassembled WGS sequence"/>
</dbReference>
<evidence type="ECO:0000256" key="1">
    <source>
        <dbReference type="SAM" id="MobiDB-lite"/>
    </source>
</evidence>
<dbReference type="EMBL" id="SRLO01000470">
    <property type="protein sequence ID" value="TNN54963.1"/>
    <property type="molecule type" value="Genomic_DNA"/>
</dbReference>
<organism evidence="2 3">
    <name type="scientific">Liparis tanakae</name>
    <name type="common">Tanaka's snailfish</name>
    <dbReference type="NCBI Taxonomy" id="230148"/>
    <lineage>
        <taxon>Eukaryota</taxon>
        <taxon>Metazoa</taxon>
        <taxon>Chordata</taxon>
        <taxon>Craniata</taxon>
        <taxon>Vertebrata</taxon>
        <taxon>Euteleostomi</taxon>
        <taxon>Actinopterygii</taxon>
        <taxon>Neopterygii</taxon>
        <taxon>Teleostei</taxon>
        <taxon>Neoteleostei</taxon>
        <taxon>Acanthomorphata</taxon>
        <taxon>Eupercaria</taxon>
        <taxon>Perciformes</taxon>
        <taxon>Cottioidei</taxon>
        <taxon>Cottales</taxon>
        <taxon>Liparidae</taxon>
        <taxon>Liparis</taxon>
    </lineage>
</organism>
<proteinExistence type="predicted"/>
<dbReference type="AlphaFoldDB" id="A0A4Z2GQB4"/>
<evidence type="ECO:0000313" key="2">
    <source>
        <dbReference type="EMBL" id="TNN54963.1"/>
    </source>
</evidence>
<evidence type="ECO:0000313" key="3">
    <source>
        <dbReference type="Proteomes" id="UP000314294"/>
    </source>
</evidence>